<dbReference type="eggNOG" id="ENOG5031HF7">
    <property type="taxonomic scope" value="Bacteria"/>
</dbReference>
<accession>J1HJP9</accession>
<evidence type="ECO:0000313" key="7">
    <source>
        <dbReference type="Proteomes" id="UP000002941"/>
    </source>
</evidence>
<feature type="compositionally biased region" description="Basic and acidic residues" evidence="5">
    <location>
        <begin position="1"/>
        <end position="14"/>
    </location>
</feature>
<proteinExistence type="inferred from homology"/>
<keyword evidence="7" id="KW-1185">Reference proteome</keyword>
<dbReference type="AlphaFoldDB" id="J1HJP9"/>
<evidence type="ECO:0000256" key="3">
    <source>
        <dbReference type="ARBA" id="ARBA00016748"/>
    </source>
</evidence>
<dbReference type="UniPathway" id="UPA00997"/>
<comment type="similarity">
    <text evidence="2">Belongs to the prokaryotic ubiquitin-like protein family.</text>
</comment>
<protein>
    <recommendedName>
        <fullName evidence="3">Prokaryotic ubiquitin-like protein Pup</fullName>
    </recommendedName>
    <alternativeName>
        <fullName evidence="4">Bacterial ubiquitin-like modifier</fullName>
    </alternativeName>
</protein>
<dbReference type="GO" id="GO:0010498">
    <property type="term" value="P:proteasomal protein catabolic process"/>
    <property type="evidence" value="ECO:0007669"/>
    <property type="project" value="InterPro"/>
</dbReference>
<dbReference type="RefSeq" id="WP_008730971.1">
    <property type="nucleotide sequence ID" value="NZ_AKFT01000079.1"/>
</dbReference>
<comment type="caution">
    <text evidence="6">The sequence shown here is derived from an EMBL/GenBank/DDBJ whole genome shotgun (WGS) entry which is preliminary data.</text>
</comment>
<comment type="pathway">
    <text evidence="1">Protein degradation; proteasomal Pup-dependent pathway.</text>
</comment>
<dbReference type="GO" id="GO:0070490">
    <property type="term" value="P:protein pupylation"/>
    <property type="evidence" value="ECO:0007669"/>
    <property type="project" value="InterPro"/>
</dbReference>
<gene>
    <name evidence="6" type="ORF">HMPREF1318_1773</name>
</gene>
<dbReference type="PATRIC" id="fig|1125718.3.peg.1094"/>
<organism evidence="6 7">
    <name type="scientific">Actinomyces massiliensis F0489</name>
    <dbReference type="NCBI Taxonomy" id="1125718"/>
    <lineage>
        <taxon>Bacteria</taxon>
        <taxon>Bacillati</taxon>
        <taxon>Actinomycetota</taxon>
        <taxon>Actinomycetes</taxon>
        <taxon>Actinomycetales</taxon>
        <taxon>Actinomycetaceae</taxon>
        <taxon>Actinomyces</taxon>
    </lineage>
</organism>
<dbReference type="Pfam" id="PF05639">
    <property type="entry name" value="Pup"/>
    <property type="match status" value="1"/>
</dbReference>
<dbReference type="GO" id="GO:0019941">
    <property type="term" value="P:modification-dependent protein catabolic process"/>
    <property type="evidence" value="ECO:0007669"/>
    <property type="project" value="InterPro"/>
</dbReference>
<name>J1HJP9_9ACTO</name>
<dbReference type="Proteomes" id="UP000002941">
    <property type="component" value="Unassembled WGS sequence"/>
</dbReference>
<dbReference type="NCBIfam" id="TIGR03687">
    <property type="entry name" value="pupylate_cterm"/>
    <property type="match status" value="1"/>
</dbReference>
<sequence>MADRIHKEVSREEAPDPEPAPAPAAPSSATQGAQGLDEVLDGIDDVLEVNALTFVQSFRQKGGQ</sequence>
<feature type="region of interest" description="Disordered" evidence="5">
    <location>
        <begin position="1"/>
        <end position="39"/>
    </location>
</feature>
<evidence type="ECO:0000256" key="4">
    <source>
        <dbReference type="ARBA" id="ARBA00032321"/>
    </source>
</evidence>
<dbReference type="OrthoDB" id="3254977at2"/>
<evidence type="ECO:0000313" key="6">
    <source>
        <dbReference type="EMBL" id="EJF46110.1"/>
    </source>
</evidence>
<dbReference type="GO" id="GO:0070628">
    <property type="term" value="F:proteasome binding"/>
    <property type="evidence" value="ECO:0007669"/>
    <property type="project" value="InterPro"/>
</dbReference>
<evidence type="ECO:0000256" key="1">
    <source>
        <dbReference type="ARBA" id="ARBA00004707"/>
    </source>
</evidence>
<evidence type="ECO:0000256" key="2">
    <source>
        <dbReference type="ARBA" id="ARBA00010616"/>
    </source>
</evidence>
<dbReference type="InterPro" id="IPR008515">
    <property type="entry name" value="Ubiquitin-like_Pup"/>
</dbReference>
<dbReference type="GO" id="GO:0031386">
    <property type="term" value="F:protein tag activity"/>
    <property type="evidence" value="ECO:0007669"/>
    <property type="project" value="InterPro"/>
</dbReference>
<evidence type="ECO:0000256" key="5">
    <source>
        <dbReference type="SAM" id="MobiDB-lite"/>
    </source>
</evidence>
<dbReference type="EMBL" id="AKFT01000079">
    <property type="protein sequence ID" value="EJF46110.1"/>
    <property type="molecule type" value="Genomic_DNA"/>
</dbReference>
<reference evidence="6 7" key="1">
    <citation type="submission" date="2012-05" db="EMBL/GenBank/DDBJ databases">
        <authorList>
            <person name="Harkins D.M."/>
            <person name="Madupu R."/>
            <person name="Durkin A.S."/>
            <person name="Torralba M."/>
            <person name="Methe B."/>
            <person name="Sutton G.G."/>
            <person name="Nelson K.E."/>
        </authorList>
    </citation>
    <scope>NUCLEOTIDE SEQUENCE [LARGE SCALE GENOMIC DNA]</scope>
    <source>
        <strain evidence="6 7">F0489</strain>
    </source>
</reference>